<keyword evidence="1" id="KW-0812">Transmembrane</keyword>
<proteinExistence type="predicted"/>
<dbReference type="EMBL" id="JAIWYP010000010">
    <property type="protein sequence ID" value="KAH3746741.1"/>
    <property type="molecule type" value="Genomic_DNA"/>
</dbReference>
<reference evidence="2" key="2">
    <citation type="submission" date="2020-11" db="EMBL/GenBank/DDBJ databases">
        <authorList>
            <person name="McCartney M.A."/>
            <person name="Auch B."/>
            <person name="Kono T."/>
            <person name="Mallez S."/>
            <person name="Becker A."/>
            <person name="Gohl D.M."/>
            <person name="Silverstein K.A.T."/>
            <person name="Koren S."/>
            <person name="Bechman K.B."/>
            <person name="Herman A."/>
            <person name="Abrahante J.E."/>
            <person name="Garbe J."/>
        </authorList>
    </citation>
    <scope>NUCLEOTIDE SEQUENCE</scope>
    <source>
        <strain evidence="2">Duluth1</strain>
        <tissue evidence="2">Whole animal</tissue>
    </source>
</reference>
<comment type="caution">
    <text evidence="2">The sequence shown here is derived from an EMBL/GenBank/DDBJ whole genome shotgun (WGS) entry which is preliminary data.</text>
</comment>
<keyword evidence="1" id="KW-1133">Transmembrane helix</keyword>
<evidence type="ECO:0000256" key="1">
    <source>
        <dbReference type="SAM" id="Phobius"/>
    </source>
</evidence>
<evidence type="ECO:0000313" key="2">
    <source>
        <dbReference type="EMBL" id="KAH3746741.1"/>
    </source>
</evidence>
<accession>A0A9D4I1B7</accession>
<gene>
    <name evidence="2" type="ORF">DPMN_181156</name>
</gene>
<name>A0A9D4I1B7_DREPO</name>
<keyword evidence="1" id="KW-0472">Membrane</keyword>
<sequence>MRISPSLIRLSHVFLSLITLVPSLLILLWLEDRKLIYSKTLKSNSFLTARPPRARGVEEDHRPLLLRSNCPLSSEPDKCVAVME</sequence>
<organism evidence="2 3">
    <name type="scientific">Dreissena polymorpha</name>
    <name type="common">Zebra mussel</name>
    <name type="synonym">Mytilus polymorpha</name>
    <dbReference type="NCBI Taxonomy" id="45954"/>
    <lineage>
        <taxon>Eukaryota</taxon>
        <taxon>Metazoa</taxon>
        <taxon>Spiralia</taxon>
        <taxon>Lophotrochozoa</taxon>
        <taxon>Mollusca</taxon>
        <taxon>Bivalvia</taxon>
        <taxon>Autobranchia</taxon>
        <taxon>Heteroconchia</taxon>
        <taxon>Euheterodonta</taxon>
        <taxon>Imparidentia</taxon>
        <taxon>Neoheterodontei</taxon>
        <taxon>Myida</taxon>
        <taxon>Dreissenoidea</taxon>
        <taxon>Dreissenidae</taxon>
        <taxon>Dreissena</taxon>
    </lineage>
</organism>
<reference evidence="2" key="1">
    <citation type="journal article" date="2019" name="bioRxiv">
        <title>The Genome of the Zebra Mussel, Dreissena polymorpha: A Resource for Invasive Species Research.</title>
        <authorList>
            <person name="McCartney M.A."/>
            <person name="Auch B."/>
            <person name="Kono T."/>
            <person name="Mallez S."/>
            <person name="Zhang Y."/>
            <person name="Obille A."/>
            <person name="Becker A."/>
            <person name="Abrahante J.E."/>
            <person name="Garbe J."/>
            <person name="Badalamenti J.P."/>
            <person name="Herman A."/>
            <person name="Mangelson H."/>
            <person name="Liachko I."/>
            <person name="Sullivan S."/>
            <person name="Sone E.D."/>
            <person name="Koren S."/>
            <person name="Silverstein K.A.T."/>
            <person name="Beckman K.B."/>
            <person name="Gohl D.M."/>
        </authorList>
    </citation>
    <scope>NUCLEOTIDE SEQUENCE</scope>
    <source>
        <strain evidence="2">Duluth1</strain>
        <tissue evidence="2">Whole animal</tissue>
    </source>
</reference>
<evidence type="ECO:0000313" key="3">
    <source>
        <dbReference type="Proteomes" id="UP000828390"/>
    </source>
</evidence>
<dbReference type="Proteomes" id="UP000828390">
    <property type="component" value="Unassembled WGS sequence"/>
</dbReference>
<protein>
    <submittedName>
        <fullName evidence="2">Uncharacterized protein</fullName>
    </submittedName>
</protein>
<keyword evidence="3" id="KW-1185">Reference proteome</keyword>
<dbReference type="AlphaFoldDB" id="A0A9D4I1B7"/>
<feature type="transmembrane region" description="Helical" evidence="1">
    <location>
        <begin position="12"/>
        <end position="30"/>
    </location>
</feature>